<keyword evidence="1" id="KW-0175">Coiled coil</keyword>
<feature type="transmembrane region" description="Helical" evidence="2">
    <location>
        <begin position="338"/>
        <end position="359"/>
    </location>
</feature>
<feature type="transmembrane region" description="Helical" evidence="2">
    <location>
        <begin position="251"/>
        <end position="272"/>
    </location>
</feature>
<feature type="transmembrane region" description="Helical" evidence="2">
    <location>
        <begin position="132"/>
        <end position="152"/>
    </location>
</feature>
<keyword evidence="2" id="KW-1133">Transmembrane helix</keyword>
<evidence type="ECO:0000313" key="4">
    <source>
        <dbReference type="Proteomes" id="UP001268864"/>
    </source>
</evidence>
<protein>
    <submittedName>
        <fullName evidence="3">Uncharacterized protein</fullName>
    </submittedName>
</protein>
<feature type="coiled-coil region" evidence="1">
    <location>
        <begin position="279"/>
        <end position="313"/>
    </location>
</feature>
<gene>
    <name evidence="3" type="ORF">NDI86_12255</name>
</gene>
<dbReference type="EMBL" id="JAMQOS010000004">
    <property type="protein sequence ID" value="MDS0282898.1"/>
    <property type="molecule type" value="Genomic_DNA"/>
</dbReference>
<keyword evidence="2" id="KW-0472">Membrane</keyword>
<evidence type="ECO:0000256" key="2">
    <source>
        <dbReference type="SAM" id="Phobius"/>
    </source>
</evidence>
<feature type="transmembrane region" description="Helical" evidence="2">
    <location>
        <begin position="215"/>
        <end position="239"/>
    </location>
</feature>
<sequence length="363" mass="40259">MATLDQGIASDDGRTPAQYDRSTHWISRQLEAGLPFGVGGEFLTGVVKFALVWDLLAAAYVLTQWRAASTSFLVAGALFLAWVNVAPALIWYYDKSVLPRFFAIAYQLVVDADELERIAETYNRRFATVRPLFALFWGLGFLVAGVFAIPLFETQGMVGDGRVFLWTTLAFGAYVGAVLGEAGFSAVVTTVLCIREISTVEIDIKPLHPDGLGGLGAIGYFAIRTTVLWSTASLLSPLAFQMASASLFDEAILLVTATYIGTILFSFVYPTLKINRQAKESQERILAELRDAYVELERELETADDDRERLGHRLDLQRLRNRYDDYATVQLYPMQTAILTRLIGSVLLPLGFLVLELYLPNSL</sequence>
<accession>A0ABU2FQ72</accession>
<comment type="caution">
    <text evidence="3">The sequence shown here is derived from an EMBL/GenBank/DDBJ whole genome shotgun (WGS) entry which is preliminary data.</text>
</comment>
<reference evidence="3 4" key="1">
    <citation type="submission" date="2022-06" db="EMBL/GenBank/DDBJ databases">
        <title>Halomicroarcula sp. a new haloarchaeum isolate from saline soil.</title>
        <authorList>
            <person name="Strakova D."/>
            <person name="Galisteo C."/>
            <person name="Sanchez-Porro C."/>
            <person name="Ventosa A."/>
        </authorList>
    </citation>
    <scope>NUCLEOTIDE SEQUENCE [LARGE SCALE GENOMIC DNA]</scope>
    <source>
        <strain evidence="3 4">S3CR25-11</strain>
    </source>
</reference>
<evidence type="ECO:0000256" key="1">
    <source>
        <dbReference type="SAM" id="Coils"/>
    </source>
</evidence>
<feature type="transmembrane region" description="Helical" evidence="2">
    <location>
        <begin position="164"/>
        <end position="194"/>
    </location>
</feature>
<keyword evidence="2" id="KW-0812">Transmembrane</keyword>
<feature type="transmembrane region" description="Helical" evidence="2">
    <location>
        <begin position="72"/>
        <end position="93"/>
    </location>
</feature>
<keyword evidence="4" id="KW-1185">Reference proteome</keyword>
<evidence type="ECO:0000313" key="3">
    <source>
        <dbReference type="EMBL" id="MDS0282898.1"/>
    </source>
</evidence>
<proteinExistence type="predicted"/>
<dbReference type="RefSeq" id="WP_310900737.1">
    <property type="nucleotide sequence ID" value="NZ_JAMQOS010000004.1"/>
</dbReference>
<dbReference type="Proteomes" id="UP001268864">
    <property type="component" value="Unassembled WGS sequence"/>
</dbReference>
<organism evidence="3 4">
    <name type="scientific">Haloarcula onubensis</name>
    <dbReference type="NCBI Taxonomy" id="2950539"/>
    <lineage>
        <taxon>Archaea</taxon>
        <taxon>Methanobacteriati</taxon>
        <taxon>Methanobacteriota</taxon>
        <taxon>Stenosarchaea group</taxon>
        <taxon>Halobacteria</taxon>
        <taxon>Halobacteriales</taxon>
        <taxon>Haloarculaceae</taxon>
        <taxon>Haloarcula</taxon>
    </lineage>
</organism>
<name>A0ABU2FQ72_9EURY</name>